<sequence>MSHNSDFMRAVESMFQFGERTCGGKVFIGLCLAGVFLLSMVLACTFEIGFLNTLLWLSPALQSLPMGAAVPDCMLRFGIFPSTESGCRNTWRGYIQSNSSFNVLPTMTPSDTIVRNVTGIGFMQSLPDNATEVHQVAACREIFTRDVVTTAPQAERCLAFCHAALGPGSRRAAAPFCSTLISGNLSPLYNTCWKAEVAHLFGETLHLRHWWLRYAVGLLYGCPCFLLLLWEWWRRSCKLPEQVSHVDVPTDEVTLVPNGQSDKASWQGPHRDTCSEHGPYASGKHAAPFCCFEAGSDLKAERVKLALSGVMLTLDPTLDMSSFIVLLTHGQPVYALMMGLSFLSVLDPFQVFGARALAESVERGFATPELWQHIKREGWREARIASAIQGLAFLATDLQSTSASAAATLLLSFVMGLAISIPGAYVARVLLLEPDVLDDYYATRKSGKFLQYIKFQESAHVFLLSVVFALRQQALRAELKAIASFSVARAGVIFPLVSGGFFLLSSFMPAVPRQYAIGSVVLTSLSYPMLWISFAMEGKLDYPLRSSFAVLDSCSAVPGQCVLAVSQLFMVGVLAPLSILLLMHGSFSKHGPFRQWPLIAEGKLGPWFGFSE</sequence>
<keyword evidence="1" id="KW-0472">Membrane</keyword>
<organism evidence="2 3">
    <name type="scientific">Polarella glacialis</name>
    <name type="common">Dinoflagellate</name>
    <dbReference type="NCBI Taxonomy" id="89957"/>
    <lineage>
        <taxon>Eukaryota</taxon>
        <taxon>Sar</taxon>
        <taxon>Alveolata</taxon>
        <taxon>Dinophyceae</taxon>
        <taxon>Suessiales</taxon>
        <taxon>Suessiaceae</taxon>
        <taxon>Polarella</taxon>
    </lineage>
</organism>
<feature type="transmembrane region" description="Helical" evidence="1">
    <location>
        <begin position="211"/>
        <end position="233"/>
    </location>
</feature>
<reference evidence="2" key="1">
    <citation type="submission" date="2021-02" db="EMBL/GenBank/DDBJ databases">
        <authorList>
            <person name="Dougan E. K."/>
            <person name="Rhodes N."/>
            <person name="Thang M."/>
            <person name="Chan C."/>
        </authorList>
    </citation>
    <scope>NUCLEOTIDE SEQUENCE</scope>
</reference>
<keyword evidence="1" id="KW-1133">Transmembrane helix</keyword>
<evidence type="ECO:0000313" key="3">
    <source>
        <dbReference type="Proteomes" id="UP000626109"/>
    </source>
</evidence>
<accession>A0A813KFK9</accession>
<feature type="transmembrane region" description="Helical" evidence="1">
    <location>
        <begin position="409"/>
        <end position="431"/>
    </location>
</feature>
<evidence type="ECO:0000256" key="1">
    <source>
        <dbReference type="SAM" id="Phobius"/>
    </source>
</evidence>
<keyword evidence="1" id="KW-0812">Transmembrane</keyword>
<protein>
    <submittedName>
        <fullName evidence="2">Uncharacterized protein</fullName>
    </submittedName>
</protein>
<comment type="caution">
    <text evidence="2">The sequence shown here is derived from an EMBL/GenBank/DDBJ whole genome shotgun (WGS) entry which is preliminary data.</text>
</comment>
<name>A0A813KFK9_POLGL</name>
<dbReference type="EMBL" id="CAJNNW010031042">
    <property type="protein sequence ID" value="CAE8705740.1"/>
    <property type="molecule type" value="Genomic_DNA"/>
</dbReference>
<dbReference type="Proteomes" id="UP000626109">
    <property type="component" value="Unassembled WGS sequence"/>
</dbReference>
<feature type="transmembrane region" description="Helical" evidence="1">
    <location>
        <begin position="516"/>
        <end position="536"/>
    </location>
</feature>
<gene>
    <name evidence="2" type="ORF">PGLA2088_LOCUS33861</name>
</gene>
<dbReference type="AlphaFoldDB" id="A0A813KFK9"/>
<feature type="transmembrane region" description="Helical" evidence="1">
    <location>
        <begin position="26"/>
        <end position="57"/>
    </location>
</feature>
<proteinExistence type="predicted"/>
<feature type="transmembrane region" description="Helical" evidence="1">
    <location>
        <begin position="482"/>
        <end position="504"/>
    </location>
</feature>
<feature type="transmembrane region" description="Helical" evidence="1">
    <location>
        <begin position="556"/>
        <end position="582"/>
    </location>
</feature>
<evidence type="ECO:0000313" key="2">
    <source>
        <dbReference type="EMBL" id="CAE8705740.1"/>
    </source>
</evidence>